<evidence type="ECO:0000259" key="8">
    <source>
        <dbReference type="PROSITE" id="PS50157"/>
    </source>
</evidence>
<feature type="region of interest" description="Disordered" evidence="7">
    <location>
        <begin position="389"/>
        <end position="429"/>
    </location>
</feature>
<dbReference type="PROSITE" id="PS50157">
    <property type="entry name" value="ZINC_FINGER_C2H2_2"/>
    <property type="match status" value="2"/>
</dbReference>
<evidence type="ECO:0000256" key="7">
    <source>
        <dbReference type="SAM" id="MobiDB-lite"/>
    </source>
</evidence>
<evidence type="ECO:0000256" key="5">
    <source>
        <dbReference type="ARBA" id="ARBA00023242"/>
    </source>
</evidence>
<sequence length="538" mass="59401">MALPNPLPQGQRKSSPFYPDTWVELTPSSLSYGSAALTMPAAEEVSSFDLKSYCAGLDANYVPAGPGEILLPLLEDPNIYSLPMGLPQEPSYKALESTIFKSEDMNGGYQQCWKQKKQCNHPSPNFLISTPVDYESSLSPSSSRPCTAGYEVEGMGLSSSVREPPFSLSYGCGFPPNDGFPFYSHLDQAGVEPNSSPKAAVETNHNDFPLQYMTPYILQQSNALLGPQEDIRPLIEPAVDLEFPASTITGNNSIPMDIPEKYPWSAALSHPARPRTDGPFAHSEVFTTRYVQPTSLLSHQALNGKPKGPVFESNHAAYGKASFLPGNWETQSSFCNENMRYPPQTIKRGSVAKKRPRRKNPAGESLPRIDATGSKLQISNLLTSRSCEPLAGCGDPGDDPSNPGDDPSDPGNDPSKHSGGASRNKTPDGKFVCIRISKETQEICGRKFQRSEHLKRHWATHDKLKPYKCHICERYFGRTDNLTQHIKTHENVHGRNTKLLRAKLLQKSEQSKGLEKIERKPTAYASRASRRRKAELKP</sequence>
<evidence type="ECO:0000256" key="4">
    <source>
        <dbReference type="ARBA" id="ARBA00022833"/>
    </source>
</evidence>
<feature type="domain" description="C2H2-type" evidence="8">
    <location>
        <begin position="467"/>
        <end position="494"/>
    </location>
</feature>
<comment type="subcellular location">
    <subcellularLocation>
        <location evidence="1">Nucleus</location>
    </subcellularLocation>
</comment>
<keyword evidence="3 6" id="KW-0863">Zinc-finger</keyword>
<feature type="compositionally biased region" description="Low complexity" evidence="7">
    <location>
        <begin position="399"/>
        <end position="413"/>
    </location>
</feature>
<name>A0A0L6VJ49_9BASI</name>
<dbReference type="SUPFAM" id="SSF57667">
    <property type="entry name" value="beta-beta-alpha zinc fingers"/>
    <property type="match status" value="1"/>
</dbReference>
<proteinExistence type="predicted"/>
<dbReference type="Gene3D" id="3.30.160.60">
    <property type="entry name" value="Classic Zinc Finger"/>
    <property type="match status" value="2"/>
</dbReference>
<feature type="domain" description="C2H2-type" evidence="8">
    <location>
        <begin position="431"/>
        <end position="466"/>
    </location>
</feature>
<dbReference type="STRING" id="27349.A0A0L6VJ49"/>
<keyword evidence="10" id="KW-1185">Reference proteome</keyword>
<evidence type="ECO:0000256" key="1">
    <source>
        <dbReference type="ARBA" id="ARBA00004123"/>
    </source>
</evidence>
<evidence type="ECO:0000256" key="6">
    <source>
        <dbReference type="PROSITE-ProRule" id="PRU00042"/>
    </source>
</evidence>
<dbReference type="GO" id="GO:0008270">
    <property type="term" value="F:zinc ion binding"/>
    <property type="evidence" value="ECO:0007669"/>
    <property type="project" value="UniProtKB-KW"/>
</dbReference>
<comment type="caution">
    <text evidence="9">The sequence shown here is derived from an EMBL/GenBank/DDBJ whole genome shotgun (WGS) entry which is preliminary data.</text>
</comment>
<dbReference type="PANTHER" id="PTHR47427:SF2">
    <property type="entry name" value="C2H2-TYPE DOMAIN-CONTAINING PROTEIN"/>
    <property type="match status" value="1"/>
</dbReference>
<dbReference type="InterPro" id="IPR013087">
    <property type="entry name" value="Znf_C2H2_type"/>
</dbReference>
<dbReference type="GO" id="GO:0005634">
    <property type="term" value="C:nucleus"/>
    <property type="evidence" value="ECO:0007669"/>
    <property type="project" value="UniProtKB-SubCell"/>
</dbReference>
<dbReference type="InterPro" id="IPR052127">
    <property type="entry name" value="STE12_transcription_factor"/>
</dbReference>
<evidence type="ECO:0000313" key="10">
    <source>
        <dbReference type="Proteomes" id="UP000037035"/>
    </source>
</evidence>
<accession>A0A0L6VJ49</accession>
<keyword evidence="2" id="KW-0479">Metal-binding</keyword>
<dbReference type="GO" id="GO:0003700">
    <property type="term" value="F:DNA-binding transcription factor activity"/>
    <property type="evidence" value="ECO:0007669"/>
    <property type="project" value="TreeGrafter"/>
</dbReference>
<dbReference type="SMART" id="SM00355">
    <property type="entry name" value="ZnF_C2H2"/>
    <property type="match status" value="2"/>
</dbReference>
<reference evidence="9 10" key="1">
    <citation type="submission" date="2015-08" db="EMBL/GenBank/DDBJ databases">
        <title>Next Generation Sequencing and Analysis of the Genome of Puccinia sorghi L Schw, the Causal Agent of Maize Common Rust.</title>
        <authorList>
            <person name="Rochi L."/>
            <person name="Burguener G."/>
            <person name="Darino M."/>
            <person name="Turjanski A."/>
            <person name="Kreff E."/>
            <person name="Dieguez M.J."/>
            <person name="Sacco F."/>
        </authorList>
    </citation>
    <scope>NUCLEOTIDE SEQUENCE [LARGE SCALE GENOMIC DNA]</scope>
    <source>
        <strain evidence="9 10">RO10H11247</strain>
    </source>
</reference>
<dbReference type="GO" id="GO:1990526">
    <property type="term" value="C:Ste12p-Dig1p-Dig2p complex"/>
    <property type="evidence" value="ECO:0007669"/>
    <property type="project" value="TreeGrafter"/>
</dbReference>
<dbReference type="InterPro" id="IPR036236">
    <property type="entry name" value="Znf_C2H2_sf"/>
</dbReference>
<dbReference type="GO" id="GO:1990527">
    <property type="term" value="C:Tec1p-Ste12p-Dig1p complex"/>
    <property type="evidence" value="ECO:0007669"/>
    <property type="project" value="TreeGrafter"/>
</dbReference>
<dbReference type="VEuPathDB" id="FungiDB:VP01_1508g3"/>
<dbReference type="PANTHER" id="PTHR47427">
    <property type="entry name" value="PROTEIN STE12"/>
    <property type="match status" value="1"/>
</dbReference>
<dbReference type="FunFam" id="3.30.160.60:FF:000446">
    <property type="entry name" value="Zinc finger protein"/>
    <property type="match status" value="1"/>
</dbReference>
<organism evidence="9 10">
    <name type="scientific">Puccinia sorghi</name>
    <dbReference type="NCBI Taxonomy" id="27349"/>
    <lineage>
        <taxon>Eukaryota</taxon>
        <taxon>Fungi</taxon>
        <taxon>Dikarya</taxon>
        <taxon>Basidiomycota</taxon>
        <taxon>Pucciniomycotina</taxon>
        <taxon>Pucciniomycetes</taxon>
        <taxon>Pucciniales</taxon>
        <taxon>Pucciniaceae</taxon>
        <taxon>Puccinia</taxon>
    </lineage>
</organism>
<evidence type="ECO:0000256" key="3">
    <source>
        <dbReference type="ARBA" id="ARBA00022771"/>
    </source>
</evidence>
<feature type="compositionally biased region" description="Basic residues" evidence="7">
    <location>
        <begin position="350"/>
        <end position="360"/>
    </location>
</feature>
<keyword evidence="5" id="KW-0539">Nucleus</keyword>
<protein>
    <recommendedName>
        <fullName evidence="8">C2H2-type domain-containing protein</fullName>
    </recommendedName>
</protein>
<feature type="compositionally biased region" description="Basic residues" evidence="7">
    <location>
        <begin position="528"/>
        <end position="538"/>
    </location>
</feature>
<feature type="region of interest" description="Disordered" evidence="7">
    <location>
        <begin position="335"/>
        <end position="373"/>
    </location>
</feature>
<dbReference type="OrthoDB" id="654211at2759"/>
<dbReference type="AlphaFoldDB" id="A0A0L6VJ49"/>
<evidence type="ECO:0000313" key="9">
    <source>
        <dbReference type="EMBL" id="KNZ60734.1"/>
    </source>
</evidence>
<dbReference type="Pfam" id="PF00096">
    <property type="entry name" value="zf-C2H2"/>
    <property type="match status" value="2"/>
</dbReference>
<evidence type="ECO:0000256" key="2">
    <source>
        <dbReference type="ARBA" id="ARBA00022723"/>
    </source>
</evidence>
<dbReference type="PROSITE" id="PS00028">
    <property type="entry name" value="ZINC_FINGER_C2H2_1"/>
    <property type="match status" value="1"/>
</dbReference>
<dbReference type="Proteomes" id="UP000037035">
    <property type="component" value="Unassembled WGS sequence"/>
</dbReference>
<dbReference type="EMBL" id="LAVV01005653">
    <property type="protein sequence ID" value="KNZ60734.1"/>
    <property type="molecule type" value="Genomic_DNA"/>
</dbReference>
<keyword evidence="4" id="KW-0862">Zinc</keyword>
<gene>
    <name evidence="9" type="ORF">VP01_1508g3</name>
</gene>
<feature type="region of interest" description="Disordered" evidence="7">
    <location>
        <begin position="508"/>
        <end position="538"/>
    </location>
</feature>
<feature type="compositionally biased region" description="Basic and acidic residues" evidence="7">
    <location>
        <begin position="509"/>
        <end position="521"/>
    </location>
</feature>